<keyword evidence="3" id="KW-1185">Reference proteome</keyword>
<gene>
    <name evidence="2" type="ORF">CJ191_07945</name>
</gene>
<protein>
    <recommendedName>
        <fullName evidence="1">Transposase IS204/IS1001/IS1096/IS1165 DDE domain-containing protein</fullName>
    </recommendedName>
</protein>
<name>A0A2N6UCC0_9LACT</name>
<proteinExistence type="predicted"/>
<dbReference type="Proteomes" id="UP000235701">
    <property type="component" value="Unassembled WGS sequence"/>
</dbReference>
<dbReference type="PANTHER" id="PTHR33498">
    <property type="entry name" value="TRANSPOSASE FOR INSERTION SEQUENCE ELEMENT IS1557"/>
    <property type="match status" value="1"/>
</dbReference>
<reference evidence="2 3" key="1">
    <citation type="submission" date="2017-09" db="EMBL/GenBank/DDBJ databases">
        <title>Bacterial strain isolated from the female urinary microbiota.</title>
        <authorList>
            <person name="Thomas-White K."/>
            <person name="Kumar N."/>
            <person name="Forster S."/>
            <person name="Putonti C."/>
            <person name="Lawley T."/>
            <person name="Wolfe A.J."/>
        </authorList>
    </citation>
    <scope>NUCLEOTIDE SEQUENCE [LARGE SCALE GENOMIC DNA]</scope>
    <source>
        <strain evidence="2 3">UMB0240</strain>
    </source>
</reference>
<dbReference type="OrthoDB" id="2133857at2"/>
<comment type="caution">
    <text evidence="2">The sequence shown here is derived from an EMBL/GenBank/DDBJ whole genome shotgun (WGS) entry which is preliminary data.</text>
</comment>
<evidence type="ECO:0000259" key="1">
    <source>
        <dbReference type="Pfam" id="PF01610"/>
    </source>
</evidence>
<accession>A0A2N6UCC0</accession>
<dbReference type="PANTHER" id="PTHR33498:SF1">
    <property type="entry name" value="TRANSPOSASE FOR INSERTION SEQUENCE ELEMENT IS1557"/>
    <property type="match status" value="1"/>
</dbReference>
<dbReference type="Pfam" id="PF01610">
    <property type="entry name" value="DDE_Tnp_ISL3"/>
    <property type="match status" value="1"/>
</dbReference>
<feature type="domain" description="Transposase IS204/IS1001/IS1096/IS1165 DDE" evidence="1">
    <location>
        <begin position="8"/>
        <end position="136"/>
    </location>
</feature>
<dbReference type="AlphaFoldDB" id="A0A2N6UCC0"/>
<dbReference type="InterPro" id="IPR047951">
    <property type="entry name" value="Transpos_ISL3"/>
</dbReference>
<dbReference type="EMBL" id="PNHQ01000022">
    <property type="protein sequence ID" value="PMC79217.1"/>
    <property type="molecule type" value="Genomic_DNA"/>
</dbReference>
<dbReference type="InterPro" id="IPR002560">
    <property type="entry name" value="Transposase_DDE"/>
</dbReference>
<sequence length="159" mass="18940">MQWKLILKNADHLNFSSYYYHRLYHEQTTEQRMVDYLLSLSPKLQEAYQVMNDLKFAIETRDYSYLLATLQELKKVRLNKKVRNTINTMERFLPYVENALIYRVSNGPTEGMNNKIKLIKRTGYGYASFRNFRVRILLQFKLIFKPSNPLTATFQPVVA</sequence>
<evidence type="ECO:0000313" key="2">
    <source>
        <dbReference type="EMBL" id="PMC79217.1"/>
    </source>
</evidence>
<organism evidence="2 3">
    <name type="scientific">Aerococcus viridans</name>
    <dbReference type="NCBI Taxonomy" id="1377"/>
    <lineage>
        <taxon>Bacteria</taxon>
        <taxon>Bacillati</taxon>
        <taxon>Bacillota</taxon>
        <taxon>Bacilli</taxon>
        <taxon>Lactobacillales</taxon>
        <taxon>Aerococcaceae</taxon>
        <taxon>Aerococcus</taxon>
    </lineage>
</organism>
<evidence type="ECO:0000313" key="3">
    <source>
        <dbReference type="Proteomes" id="UP000235701"/>
    </source>
</evidence>